<name>A0AAE3G258_9GAMM</name>
<dbReference type="GO" id="GO:0008990">
    <property type="term" value="F:rRNA (guanine-N2-)-methyltransferase activity"/>
    <property type="evidence" value="ECO:0007669"/>
    <property type="project" value="UniProtKB-UniRule"/>
</dbReference>
<proteinExistence type="inferred from homology"/>
<dbReference type="PANTHER" id="PTHR36112:SF1">
    <property type="entry name" value="RIBOSOMAL RNA SMALL SUBUNIT METHYLTRANSFERASE J"/>
    <property type="match status" value="1"/>
</dbReference>
<dbReference type="PANTHER" id="PTHR36112">
    <property type="entry name" value="RIBOSOMAL RNA SMALL SUBUNIT METHYLTRANSFERASE J"/>
    <property type="match status" value="1"/>
</dbReference>
<dbReference type="AlphaFoldDB" id="A0AAE3G258"/>
<comment type="similarity">
    <text evidence="1">Belongs to the methyltransferase superfamily. RsmJ family.</text>
</comment>
<dbReference type="CDD" id="cd02440">
    <property type="entry name" value="AdoMet_MTases"/>
    <property type="match status" value="1"/>
</dbReference>
<dbReference type="EMBL" id="JALJXV010000001">
    <property type="protein sequence ID" value="MCP1673063.1"/>
    <property type="molecule type" value="Genomic_DNA"/>
</dbReference>
<evidence type="ECO:0000313" key="2">
    <source>
        <dbReference type="EMBL" id="MCP1673063.1"/>
    </source>
</evidence>
<keyword evidence="1 2" id="KW-0489">Methyltransferase</keyword>
<sequence length="253" mass="27194">MNAPPACAVWPLTAAQRVTAEQLAARLELPLAPPEAPPAGYRLLVDANGLRLQDIRPGAPGALRVAAASGNDDRRYRQVGAANESLLRAIGARRGQRPTVIDATAGLGRDALLMAAAGCQVTMIERSALLAAMLEHALGNPVPALKEAVTRLALRVGDAESLMDELDAADVIYLDPMYPDRNRRAMQGKEMRALQELLGPQPDPETLLTAALRHARTRVVVKRPRKAERLAGASPHHQIVGRSTRFDVYLPSP</sequence>
<dbReference type="Pfam" id="PF04445">
    <property type="entry name" value="SAM_MT"/>
    <property type="match status" value="1"/>
</dbReference>
<comment type="catalytic activity">
    <reaction evidence="1">
        <text>guanosine(1516) in 16S rRNA + S-adenosyl-L-methionine = N(2)-methylguanosine(1516) in 16S rRNA + S-adenosyl-L-homocysteine + H(+)</text>
        <dbReference type="Rhea" id="RHEA:43220"/>
        <dbReference type="Rhea" id="RHEA-COMP:10412"/>
        <dbReference type="Rhea" id="RHEA-COMP:10413"/>
        <dbReference type="ChEBI" id="CHEBI:15378"/>
        <dbReference type="ChEBI" id="CHEBI:57856"/>
        <dbReference type="ChEBI" id="CHEBI:59789"/>
        <dbReference type="ChEBI" id="CHEBI:74269"/>
        <dbReference type="ChEBI" id="CHEBI:74481"/>
        <dbReference type="EC" id="2.1.1.242"/>
    </reaction>
</comment>
<keyword evidence="1" id="KW-0949">S-adenosyl-L-methionine</keyword>
<accession>A0AAE3G258</accession>
<dbReference type="EC" id="2.1.1.242" evidence="1"/>
<gene>
    <name evidence="1" type="primary">rsmJ</name>
    <name evidence="2" type="ORF">J2T57_000155</name>
</gene>
<dbReference type="HAMAP" id="MF_01523">
    <property type="entry name" value="16SrRNA_methyltr_J"/>
    <property type="match status" value="1"/>
</dbReference>
<dbReference type="Gene3D" id="3.40.50.150">
    <property type="entry name" value="Vaccinia Virus protein VP39"/>
    <property type="match status" value="1"/>
</dbReference>
<evidence type="ECO:0000256" key="1">
    <source>
        <dbReference type="HAMAP-Rule" id="MF_01523"/>
    </source>
</evidence>
<feature type="binding site" evidence="1">
    <location>
        <begin position="125"/>
        <end position="126"/>
    </location>
    <ligand>
        <name>S-adenosyl-L-methionine</name>
        <dbReference type="ChEBI" id="CHEBI:59789"/>
    </ligand>
</feature>
<reference evidence="2" key="1">
    <citation type="submission" date="2022-03" db="EMBL/GenBank/DDBJ databases">
        <title>Genomic Encyclopedia of Type Strains, Phase III (KMG-III): the genomes of soil and plant-associated and newly described type strains.</title>
        <authorList>
            <person name="Whitman W."/>
        </authorList>
    </citation>
    <scope>NUCLEOTIDE SEQUENCE</scope>
    <source>
        <strain evidence="2">ANL 6-2</strain>
    </source>
</reference>
<dbReference type="SUPFAM" id="SSF53335">
    <property type="entry name" value="S-adenosyl-L-methionine-dependent methyltransferases"/>
    <property type="match status" value="1"/>
</dbReference>
<dbReference type="Proteomes" id="UP001205843">
    <property type="component" value="Unassembled WGS sequence"/>
</dbReference>
<keyword evidence="3" id="KW-1185">Reference proteome</keyword>
<evidence type="ECO:0000313" key="3">
    <source>
        <dbReference type="Proteomes" id="UP001205843"/>
    </source>
</evidence>
<feature type="binding site" evidence="1">
    <location>
        <begin position="109"/>
        <end position="110"/>
    </location>
    <ligand>
        <name>S-adenosyl-L-methionine</name>
        <dbReference type="ChEBI" id="CHEBI:59789"/>
    </ligand>
</feature>
<comment type="function">
    <text evidence="1">Specifically methylates the guanosine in position 1516 of 16S rRNA.</text>
</comment>
<keyword evidence="1" id="KW-0698">rRNA processing</keyword>
<keyword evidence="1 2" id="KW-0808">Transferase</keyword>
<organism evidence="2 3">
    <name type="scientific">Natronocella acetinitrilica</name>
    <dbReference type="NCBI Taxonomy" id="414046"/>
    <lineage>
        <taxon>Bacteria</taxon>
        <taxon>Pseudomonadati</taxon>
        <taxon>Pseudomonadota</taxon>
        <taxon>Gammaproteobacteria</taxon>
        <taxon>Chromatiales</taxon>
        <taxon>Ectothiorhodospiraceae</taxon>
        <taxon>Natronocella</taxon>
    </lineage>
</organism>
<comment type="subcellular location">
    <subcellularLocation>
        <location evidence="1">Cytoplasm</location>
    </subcellularLocation>
</comment>
<dbReference type="InterPro" id="IPR029063">
    <property type="entry name" value="SAM-dependent_MTases_sf"/>
</dbReference>
<keyword evidence="1" id="KW-0963">Cytoplasm</keyword>
<protein>
    <recommendedName>
        <fullName evidence="1">Ribosomal RNA small subunit methyltransferase J</fullName>
        <ecNumber evidence="1">2.1.1.242</ecNumber>
    </recommendedName>
    <alternativeName>
        <fullName evidence="1">16S rRNA m2G1516 methyltransferase</fullName>
    </alternativeName>
    <alternativeName>
        <fullName evidence="1">rRNA (guanine-N(2)-)-methyltransferase</fullName>
    </alternativeName>
</protein>
<comment type="caution">
    <text evidence="2">The sequence shown here is derived from an EMBL/GenBank/DDBJ whole genome shotgun (WGS) entry which is preliminary data.</text>
</comment>
<dbReference type="InterPro" id="IPR007536">
    <property type="entry name" value="16SrRNA_methylTrfase_J"/>
</dbReference>
<comment type="caution">
    <text evidence="1">Lacks conserved residue(s) required for the propagation of feature annotation.</text>
</comment>
<feature type="binding site" evidence="1">
    <location>
        <position position="175"/>
    </location>
    <ligand>
        <name>S-adenosyl-L-methionine</name>
        <dbReference type="ChEBI" id="CHEBI:59789"/>
    </ligand>
</feature>
<dbReference type="RefSeq" id="WP_253472781.1">
    <property type="nucleotide sequence ID" value="NZ_JALJXV010000001.1"/>
</dbReference>
<dbReference type="GO" id="GO:0005737">
    <property type="term" value="C:cytoplasm"/>
    <property type="evidence" value="ECO:0007669"/>
    <property type="project" value="UniProtKB-SubCell"/>
</dbReference>